<feature type="non-terminal residue" evidence="1">
    <location>
        <position position="124"/>
    </location>
</feature>
<name>A0ACA9NJ64_9GLOM</name>
<accession>A0ACA9NJ64</accession>
<gene>
    <name evidence="1" type="ORF">SCALOS_LOCUS8932</name>
</gene>
<reference evidence="1" key="1">
    <citation type="submission" date="2021-06" db="EMBL/GenBank/DDBJ databases">
        <authorList>
            <person name="Kallberg Y."/>
            <person name="Tangrot J."/>
            <person name="Rosling A."/>
        </authorList>
    </citation>
    <scope>NUCLEOTIDE SEQUENCE</scope>
    <source>
        <strain evidence="1">AU212A</strain>
    </source>
</reference>
<protein>
    <submittedName>
        <fullName evidence="1">10602_t:CDS:1</fullName>
    </submittedName>
</protein>
<sequence>GCEQELAYYQSTTAIKIHLLSLHHITKAVVQKNQNFSQQLLPKILKDISIASLSKKKQKELNQYLIRFIVGTIQPLQLVEALDFIEFCNQLDFRYKIPSKKFLKDEIDFVYHYSSDQIKELINN</sequence>
<keyword evidence="2" id="KW-1185">Reference proteome</keyword>
<dbReference type="Proteomes" id="UP000789860">
    <property type="component" value="Unassembled WGS sequence"/>
</dbReference>
<organism evidence="1 2">
    <name type="scientific">Scutellospora calospora</name>
    <dbReference type="NCBI Taxonomy" id="85575"/>
    <lineage>
        <taxon>Eukaryota</taxon>
        <taxon>Fungi</taxon>
        <taxon>Fungi incertae sedis</taxon>
        <taxon>Mucoromycota</taxon>
        <taxon>Glomeromycotina</taxon>
        <taxon>Glomeromycetes</taxon>
        <taxon>Diversisporales</taxon>
        <taxon>Gigasporaceae</taxon>
        <taxon>Scutellospora</taxon>
    </lineage>
</organism>
<dbReference type="EMBL" id="CAJVPM010025526">
    <property type="protein sequence ID" value="CAG8658270.1"/>
    <property type="molecule type" value="Genomic_DNA"/>
</dbReference>
<evidence type="ECO:0000313" key="2">
    <source>
        <dbReference type="Proteomes" id="UP000789860"/>
    </source>
</evidence>
<evidence type="ECO:0000313" key="1">
    <source>
        <dbReference type="EMBL" id="CAG8658270.1"/>
    </source>
</evidence>
<proteinExistence type="predicted"/>
<comment type="caution">
    <text evidence="1">The sequence shown here is derived from an EMBL/GenBank/DDBJ whole genome shotgun (WGS) entry which is preliminary data.</text>
</comment>
<feature type="non-terminal residue" evidence="1">
    <location>
        <position position="1"/>
    </location>
</feature>